<reference evidence="1 2" key="1">
    <citation type="journal article" date="2006" name="Nature">
        <title>Global trends of whole-genome duplications revealed by the ciliate Paramecium tetraurelia.</title>
        <authorList>
            <consortium name="Genoscope"/>
            <person name="Aury J.-M."/>
            <person name="Jaillon O."/>
            <person name="Duret L."/>
            <person name="Noel B."/>
            <person name="Jubin C."/>
            <person name="Porcel B.M."/>
            <person name="Segurens B."/>
            <person name="Daubin V."/>
            <person name="Anthouard V."/>
            <person name="Aiach N."/>
            <person name="Arnaiz O."/>
            <person name="Billaut A."/>
            <person name="Beisson J."/>
            <person name="Blanc I."/>
            <person name="Bouhouche K."/>
            <person name="Camara F."/>
            <person name="Duharcourt S."/>
            <person name="Guigo R."/>
            <person name="Gogendeau D."/>
            <person name="Katinka M."/>
            <person name="Keller A.-M."/>
            <person name="Kissmehl R."/>
            <person name="Klotz C."/>
            <person name="Koll F."/>
            <person name="Le Moue A."/>
            <person name="Lepere C."/>
            <person name="Malinsky S."/>
            <person name="Nowacki M."/>
            <person name="Nowak J.K."/>
            <person name="Plattner H."/>
            <person name="Poulain J."/>
            <person name="Ruiz F."/>
            <person name="Serrano V."/>
            <person name="Zagulski M."/>
            <person name="Dessen P."/>
            <person name="Betermier M."/>
            <person name="Weissenbach J."/>
            <person name="Scarpelli C."/>
            <person name="Schachter V."/>
            <person name="Sperling L."/>
            <person name="Meyer E."/>
            <person name="Cohen J."/>
            <person name="Wincker P."/>
        </authorList>
    </citation>
    <scope>NUCLEOTIDE SEQUENCE [LARGE SCALE GENOMIC DNA]</scope>
    <source>
        <strain evidence="1 2">Stock d4-2</strain>
    </source>
</reference>
<dbReference type="AlphaFoldDB" id="A0CHJ0"/>
<dbReference type="Pfam" id="PF01508">
    <property type="entry name" value="Paramecium_SA"/>
    <property type="match status" value="1"/>
</dbReference>
<keyword evidence="2" id="KW-1185">Reference proteome</keyword>
<dbReference type="KEGG" id="ptm:GSPATT00038359001"/>
<proteinExistence type="predicted"/>
<sequence length="256" mass="29187">MQQLFIWMYNRYLQDAKLNYVKTMFQEQMNNVVMRYVHVQEMVLIVQREEHVFKVKRKQDVLYLLLDNVVNGCEMSQILKMLQLLQHIVQLRDVTLPQLVYEQMQIVQSILQIVQLKVEEGVQLNPSCSAASVNAACITALNGTICAWDYTLNECRDKDCQDFIGTTHTICQTQRQGCTAGPNACELTTIREASIEGTNGPCLWIEKFVNSDGSKGACFTYTSCKSLAWNNDESCKLISNKCTTNGTNCIGINYMY</sequence>
<dbReference type="RefSeq" id="XP_001437654.1">
    <property type="nucleotide sequence ID" value="XM_001437617.1"/>
</dbReference>
<gene>
    <name evidence="1" type="ORF">GSPATT00038359001</name>
</gene>
<dbReference type="Proteomes" id="UP000000600">
    <property type="component" value="Unassembled WGS sequence"/>
</dbReference>
<name>A0CHJ0_PARTE</name>
<protein>
    <submittedName>
        <fullName evidence="1">Uncharacterized protein</fullName>
    </submittedName>
</protein>
<dbReference type="EMBL" id="CT868076">
    <property type="protein sequence ID" value="CAK70257.1"/>
    <property type="molecule type" value="Genomic_DNA"/>
</dbReference>
<dbReference type="InterPro" id="IPR002895">
    <property type="entry name" value="Paramecium_SA"/>
</dbReference>
<dbReference type="GeneID" id="5023439"/>
<accession>A0CHJ0</accession>
<organism evidence="1 2">
    <name type="scientific">Paramecium tetraurelia</name>
    <dbReference type="NCBI Taxonomy" id="5888"/>
    <lineage>
        <taxon>Eukaryota</taxon>
        <taxon>Sar</taxon>
        <taxon>Alveolata</taxon>
        <taxon>Ciliophora</taxon>
        <taxon>Intramacronucleata</taxon>
        <taxon>Oligohymenophorea</taxon>
        <taxon>Peniculida</taxon>
        <taxon>Parameciidae</taxon>
        <taxon>Paramecium</taxon>
    </lineage>
</organism>
<evidence type="ECO:0000313" key="1">
    <source>
        <dbReference type="EMBL" id="CAK70257.1"/>
    </source>
</evidence>
<evidence type="ECO:0000313" key="2">
    <source>
        <dbReference type="Proteomes" id="UP000000600"/>
    </source>
</evidence>
<dbReference type="HOGENOM" id="CLU_1087601_0_0_1"/>
<dbReference type="InParanoid" id="A0CHJ0"/>